<accession>A0A1S6IXC9</accession>
<evidence type="ECO:0000256" key="2">
    <source>
        <dbReference type="ARBA" id="ARBA00024764"/>
    </source>
</evidence>
<keyword evidence="6" id="KW-1185">Reference proteome</keyword>
<dbReference type="Pfam" id="PF04297">
    <property type="entry name" value="UPF0122"/>
    <property type="match status" value="1"/>
</dbReference>
<reference evidence="5 6" key="1">
    <citation type="journal article" date="2016" name="Int. J. Syst. Evol. Microbiol.">
        <title>Desulfotomaculum ferrireducens sp. nov., a moderately thermophilic sulfate-reducing and dissimilatory Fe(III)-reducing bacterium isolated from compost.</title>
        <authorList>
            <person name="Yang G."/>
            <person name="Guo J."/>
            <person name="Zhuang L."/>
            <person name="Yuan Y."/>
            <person name="Zhou S."/>
        </authorList>
    </citation>
    <scope>NUCLEOTIDE SEQUENCE [LARGE SCALE GENOMIC DNA]</scope>
    <source>
        <strain evidence="5 6">GSS09</strain>
    </source>
</reference>
<dbReference type="PANTHER" id="PTHR40083">
    <property type="entry name" value="UPF0122 PROTEIN CBO2450/CLC_2298"/>
    <property type="match status" value="1"/>
</dbReference>
<feature type="coiled-coil region" evidence="4">
    <location>
        <begin position="47"/>
        <end position="74"/>
    </location>
</feature>
<dbReference type="InterPro" id="IPR013324">
    <property type="entry name" value="RNA_pol_sigma_r3/r4-like"/>
</dbReference>
<evidence type="ECO:0000256" key="4">
    <source>
        <dbReference type="SAM" id="Coils"/>
    </source>
</evidence>
<protein>
    <recommendedName>
        <fullName evidence="3">UPF0122 protein B0537_10230</fullName>
    </recommendedName>
</protein>
<dbReference type="EMBL" id="CP019698">
    <property type="protein sequence ID" value="AQS59431.1"/>
    <property type="molecule type" value="Genomic_DNA"/>
</dbReference>
<comment type="similarity">
    <text evidence="1 3">Belongs to the UPF0122 family.</text>
</comment>
<evidence type="ECO:0000256" key="1">
    <source>
        <dbReference type="ARBA" id="ARBA00008720"/>
    </source>
</evidence>
<proteinExistence type="inferred from homology"/>
<organism evidence="5 6">
    <name type="scientific">Desulforamulus ferrireducens</name>
    <dbReference type="NCBI Taxonomy" id="1833852"/>
    <lineage>
        <taxon>Bacteria</taxon>
        <taxon>Bacillati</taxon>
        <taxon>Bacillota</taxon>
        <taxon>Clostridia</taxon>
        <taxon>Eubacteriales</taxon>
        <taxon>Peptococcaceae</taxon>
        <taxon>Desulforamulus</taxon>
    </lineage>
</organism>
<name>A0A1S6IXC9_9FIRM</name>
<dbReference type="InterPro" id="IPR007394">
    <property type="entry name" value="UPF0122"/>
</dbReference>
<dbReference type="Gene3D" id="1.10.10.10">
    <property type="entry name" value="Winged helix-like DNA-binding domain superfamily/Winged helix DNA-binding domain"/>
    <property type="match status" value="1"/>
</dbReference>
<dbReference type="NCBIfam" id="NF045758">
    <property type="entry name" value="YlxM"/>
    <property type="match status" value="1"/>
</dbReference>
<dbReference type="InterPro" id="IPR036388">
    <property type="entry name" value="WH-like_DNA-bd_sf"/>
</dbReference>
<dbReference type="CDD" id="cd06171">
    <property type="entry name" value="Sigma70_r4"/>
    <property type="match status" value="1"/>
</dbReference>
<dbReference type="Proteomes" id="UP000189464">
    <property type="component" value="Chromosome"/>
</dbReference>
<evidence type="ECO:0000313" key="5">
    <source>
        <dbReference type="EMBL" id="AQS59431.1"/>
    </source>
</evidence>
<dbReference type="KEGG" id="dfg:B0537_10230"/>
<dbReference type="OrthoDB" id="6392at2"/>
<dbReference type="SUPFAM" id="SSF88659">
    <property type="entry name" value="Sigma3 and sigma4 domains of RNA polymerase sigma factors"/>
    <property type="match status" value="1"/>
</dbReference>
<dbReference type="PANTHER" id="PTHR40083:SF1">
    <property type="entry name" value="UPF0122 PROTEIN YLXM"/>
    <property type="match status" value="1"/>
</dbReference>
<evidence type="ECO:0000313" key="6">
    <source>
        <dbReference type="Proteomes" id="UP000189464"/>
    </source>
</evidence>
<comment type="function">
    <text evidence="2 3">Might take part in the signal recognition particle (SRP) pathway. This is inferred from the conservation of its genetic proximity to ftsY/ffh. May be a regulatory protein.</text>
</comment>
<dbReference type="STRING" id="1833852.B0537_10230"/>
<dbReference type="AlphaFoldDB" id="A0A1S6IXC9"/>
<dbReference type="InterPro" id="IPR054831">
    <property type="entry name" value="UPF0122_fam_protein"/>
</dbReference>
<sequence>MKEFHRINLLYDFYGSLLTERQQKFIELYYGDDLSLGEIAEQYDVTRQAVHDTLKRAEQTLNNYEEKLGLVGKLSGDYRSLEEATALINDYQAGVAPDGLDKAKHILHSVLDNWQRF</sequence>
<keyword evidence="4" id="KW-0175">Coiled coil</keyword>
<dbReference type="RefSeq" id="WP_077714501.1">
    <property type="nucleotide sequence ID" value="NZ_CP019698.1"/>
</dbReference>
<dbReference type="HAMAP" id="MF_00245">
    <property type="entry name" value="UPF0122"/>
    <property type="match status" value="1"/>
</dbReference>
<gene>
    <name evidence="5" type="ORF">B0537_10230</name>
</gene>
<evidence type="ECO:0000256" key="3">
    <source>
        <dbReference type="HAMAP-Rule" id="MF_00245"/>
    </source>
</evidence>